<evidence type="ECO:0000313" key="3">
    <source>
        <dbReference type="Proteomes" id="UP001165677"/>
    </source>
</evidence>
<reference evidence="2" key="1">
    <citation type="submission" date="2022-10" db="EMBL/GenBank/DDBJ databases">
        <title>Flavobacterium sp. nov., a bacterium isolated from lake sediment.</title>
        <authorList>
            <person name="Qu J.-H."/>
        </authorList>
    </citation>
    <scope>NUCLEOTIDE SEQUENCE</scope>
    <source>
        <strain evidence="2">TH16-21</strain>
    </source>
</reference>
<evidence type="ECO:0008006" key="4">
    <source>
        <dbReference type="Google" id="ProtNLM"/>
    </source>
</evidence>
<keyword evidence="3" id="KW-1185">Reference proteome</keyword>
<keyword evidence="1" id="KW-0472">Membrane</keyword>
<evidence type="ECO:0000256" key="1">
    <source>
        <dbReference type="SAM" id="Phobius"/>
    </source>
</evidence>
<protein>
    <recommendedName>
        <fullName evidence="4">Integral membrane protein</fullName>
    </recommendedName>
</protein>
<dbReference type="EMBL" id="JAPCIO010000003">
    <property type="protein sequence ID" value="MCW1147942.1"/>
    <property type="molecule type" value="Genomic_DNA"/>
</dbReference>
<gene>
    <name evidence="2" type="ORF">OJ995_06895</name>
</gene>
<keyword evidence="1" id="KW-1133">Transmembrane helix</keyword>
<comment type="caution">
    <text evidence="2">The sequence shown here is derived from an EMBL/GenBank/DDBJ whole genome shotgun (WGS) entry which is preliminary data.</text>
</comment>
<organism evidence="2 3">
    <name type="scientific">Flavobacterium lacisediminis</name>
    <dbReference type="NCBI Taxonomy" id="2989705"/>
    <lineage>
        <taxon>Bacteria</taxon>
        <taxon>Pseudomonadati</taxon>
        <taxon>Bacteroidota</taxon>
        <taxon>Flavobacteriia</taxon>
        <taxon>Flavobacteriales</taxon>
        <taxon>Flavobacteriaceae</taxon>
        <taxon>Flavobacterium</taxon>
    </lineage>
</organism>
<dbReference type="Proteomes" id="UP001165677">
    <property type="component" value="Unassembled WGS sequence"/>
</dbReference>
<evidence type="ECO:0000313" key="2">
    <source>
        <dbReference type="EMBL" id="MCW1147942.1"/>
    </source>
</evidence>
<feature type="transmembrane region" description="Helical" evidence="1">
    <location>
        <begin position="53"/>
        <end position="70"/>
    </location>
</feature>
<name>A0ABT3EH83_9FLAO</name>
<feature type="transmembrane region" description="Helical" evidence="1">
    <location>
        <begin position="90"/>
        <end position="109"/>
    </location>
</feature>
<proteinExistence type="predicted"/>
<dbReference type="RefSeq" id="WP_264368743.1">
    <property type="nucleotide sequence ID" value="NZ_JAPCIO010000003.1"/>
</dbReference>
<feature type="transmembrane region" description="Helical" evidence="1">
    <location>
        <begin position="6"/>
        <end position="24"/>
    </location>
</feature>
<sequence length="128" mass="14971">METTKILIGYAIYLPIALFLTYYVSKTLFKNSKIYMLDIFKGREEIANATNKLFETGFYLLNLGFALMILEMNMYDDTYQVLIEKLSYKIGGFSIYLGIMLFLNLYYFFRGKRKASQAQVEQRIVING</sequence>
<keyword evidence="1" id="KW-0812">Transmembrane</keyword>
<accession>A0ABT3EH83</accession>